<feature type="region of interest" description="Disordered" evidence="1">
    <location>
        <begin position="269"/>
        <end position="343"/>
    </location>
</feature>
<dbReference type="EMBL" id="OU963906">
    <property type="protein sequence ID" value="CAH0399140.1"/>
    <property type="molecule type" value="Genomic_DNA"/>
</dbReference>
<reference evidence="2" key="1">
    <citation type="submission" date="2021-12" db="EMBL/GenBank/DDBJ databases">
        <authorList>
            <person name="King R."/>
        </authorList>
    </citation>
    <scope>NUCLEOTIDE SEQUENCE</scope>
</reference>
<organism evidence="2 3">
    <name type="scientific">Chilo suppressalis</name>
    <name type="common">Asiatic rice borer moth</name>
    <dbReference type="NCBI Taxonomy" id="168631"/>
    <lineage>
        <taxon>Eukaryota</taxon>
        <taxon>Metazoa</taxon>
        <taxon>Ecdysozoa</taxon>
        <taxon>Arthropoda</taxon>
        <taxon>Hexapoda</taxon>
        <taxon>Insecta</taxon>
        <taxon>Pterygota</taxon>
        <taxon>Neoptera</taxon>
        <taxon>Endopterygota</taxon>
        <taxon>Lepidoptera</taxon>
        <taxon>Glossata</taxon>
        <taxon>Ditrysia</taxon>
        <taxon>Pyraloidea</taxon>
        <taxon>Crambidae</taxon>
        <taxon>Crambinae</taxon>
        <taxon>Chilo</taxon>
    </lineage>
</organism>
<gene>
    <name evidence="2" type="ORF">CHILSU_LOCUS2271</name>
</gene>
<accession>A0ABN8AW45</accession>
<dbReference type="Proteomes" id="UP001153292">
    <property type="component" value="Chromosome 13"/>
</dbReference>
<proteinExistence type="predicted"/>
<sequence length="343" mass="37919">MIQWHSRLDIALDPGQETVKTGELVKNKPRLKTKPKPAATTNRNRKKPIAKSVTGACTHNSQTTDLSLVESRSATNVSCVQDSDDEYSLACSEIGGPQWLRDELGREALAAFKADVEETDKERIPPKSPPRAEVVKADDLRKSAMEHVQIIKDVSRKSGHLKDTCQRALNEASQALVTIIENLSIRTITDETTRLLAENARLSQKLKLVREKSLAFERAYAERNELSKTMPPASLIKGDALEELKRSITSTIGEMFNDRLNRIEKRLPPVLNVEQPPSIAEKPKKKHKAAESSPPNSVTSMPKAIDVSTAQGELNIETHSQVAPAEQVPDSAVSKEPWTTVVM</sequence>
<evidence type="ECO:0000313" key="3">
    <source>
        <dbReference type="Proteomes" id="UP001153292"/>
    </source>
</evidence>
<evidence type="ECO:0000313" key="2">
    <source>
        <dbReference type="EMBL" id="CAH0399140.1"/>
    </source>
</evidence>
<evidence type="ECO:0000256" key="1">
    <source>
        <dbReference type="SAM" id="MobiDB-lite"/>
    </source>
</evidence>
<keyword evidence="3" id="KW-1185">Reference proteome</keyword>
<feature type="compositionally biased region" description="Polar residues" evidence="1">
    <location>
        <begin position="308"/>
        <end position="321"/>
    </location>
</feature>
<feature type="region of interest" description="Disordered" evidence="1">
    <location>
        <begin position="28"/>
        <end position="61"/>
    </location>
</feature>
<protein>
    <submittedName>
        <fullName evidence="2">Uncharacterized protein</fullName>
    </submittedName>
</protein>
<name>A0ABN8AW45_CHISP</name>